<comment type="similarity">
    <text evidence="9 10 11">Belongs to the peptidase S16 family.</text>
</comment>
<dbReference type="Gene3D" id="3.40.50.300">
    <property type="entry name" value="P-loop containing nucleotide triphosphate hydrolases"/>
    <property type="match status" value="1"/>
</dbReference>
<evidence type="ECO:0000313" key="15">
    <source>
        <dbReference type="EMBL" id="CCE83994.1"/>
    </source>
</evidence>
<dbReference type="InterPro" id="IPR003593">
    <property type="entry name" value="AAA+_ATPase"/>
</dbReference>
<dbReference type="GO" id="GO:0004176">
    <property type="term" value="F:ATP-dependent peptidase activity"/>
    <property type="evidence" value="ECO:0007669"/>
    <property type="project" value="UniProtKB-UniRule"/>
</dbReference>
<feature type="short sequence motif" description="Microbody targeting signal" evidence="9">
    <location>
        <begin position="1110"/>
        <end position="1112"/>
    </location>
</feature>
<feature type="region of interest" description="Disordered" evidence="12">
    <location>
        <begin position="382"/>
        <end position="420"/>
    </location>
</feature>
<evidence type="ECO:0000256" key="10">
    <source>
        <dbReference type="PROSITE-ProRule" id="PRU01122"/>
    </source>
</evidence>
<evidence type="ECO:0000256" key="8">
    <source>
        <dbReference type="ARBA" id="ARBA00050665"/>
    </source>
</evidence>
<dbReference type="Gene3D" id="3.30.230.10">
    <property type="match status" value="1"/>
</dbReference>
<accession>G8Y980</accession>
<gene>
    <name evidence="15" type="primary">Piso0_004592</name>
    <name evidence="15" type="ORF">GNLVRS01_PISO0K20272g</name>
    <name evidence="16" type="ORF">GNLVRS01_PISO0L20273g</name>
</gene>
<dbReference type="Proteomes" id="UP000005222">
    <property type="component" value="Chromosome L"/>
</dbReference>
<dbReference type="InterPro" id="IPR027065">
    <property type="entry name" value="Lon_Prtase"/>
</dbReference>
<evidence type="ECO:0000256" key="2">
    <source>
        <dbReference type="ARBA" id="ARBA00022670"/>
    </source>
</evidence>
<dbReference type="InterPro" id="IPR008268">
    <property type="entry name" value="Peptidase_S16_AS"/>
</dbReference>
<keyword evidence="4 9" id="KW-0378">Hydrolase</keyword>
<evidence type="ECO:0000259" key="13">
    <source>
        <dbReference type="PROSITE" id="PS51786"/>
    </source>
</evidence>
<dbReference type="CDD" id="cd19500">
    <property type="entry name" value="RecA-like_Lon"/>
    <property type="match status" value="1"/>
</dbReference>
<dbReference type="InterPro" id="IPR054594">
    <property type="entry name" value="Lon_lid"/>
</dbReference>
<dbReference type="Pfam" id="PF00004">
    <property type="entry name" value="AAA"/>
    <property type="match status" value="1"/>
</dbReference>
<evidence type="ECO:0000256" key="9">
    <source>
        <dbReference type="HAMAP-Rule" id="MF_03121"/>
    </source>
</evidence>
<dbReference type="InterPro" id="IPR027501">
    <property type="entry name" value="Lonp2_euk"/>
</dbReference>
<dbReference type="Pfam" id="PF22667">
    <property type="entry name" value="Lon_lid"/>
    <property type="match status" value="1"/>
</dbReference>
<dbReference type="InterPro" id="IPR020568">
    <property type="entry name" value="Ribosomal_Su5_D2-typ_SF"/>
</dbReference>
<dbReference type="PRINTS" id="PR00830">
    <property type="entry name" value="ENDOLAPTASE"/>
</dbReference>
<dbReference type="FunFam" id="3.40.50.300:FF:000021">
    <property type="entry name" value="Lon protease homolog"/>
    <property type="match status" value="1"/>
</dbReference>
<dbReference type="SMART" id="SM00382">
    <property type="entry name" value="AAA"/>
    <property type="match status" value="1"/>
</dbReference>
<comment type="subcellular location">
    <subcellularLocation>
        <location evidence="1 9">Peroxisome matrix</location>
    </subcellularLocation>
</comment>
<keyword evidence="17" id="KW-1185">Reference proteome</keyword>
<dbReference type="Proteomes" id="UP000005222">
    <property type="component" value="Chromosome K"/>
</dbReference>
<reference evidence="15" key="1">
    <citation type="submission" date="2011-10" db="EMBL/GenBank/DDBJ databases">
        <authorList>
            <person name="Genoscope - CEA"/>
        </authorList>
    </citation>
    <scope>NUCLEOTIDE SEQUENCE</scope>
</reference>
<dbReference type="SUPFAM" id="SSF54211">
    <property type="entry name" value="Ribosomal protein S5 domain 2-like"/>
    <property type="match status" value="1"/>
</dbReference>
<dbReference type="InterPro" id="IPR003111">
    <property type="entry name" value="Lon_prtase_N"/>
</dbReference>
<evidence type="ECO:0000256" key="11">
    <source>
        <dbReference type="RuleBase" id="RU000591"/>
    </source>
</evidence>
<keyword evidence="6 9" id="KW-0067">ATP-binding</keyword>
<keyword evidence="2 9" id="KW-0645">Protease</keyword>
<dbReference type="InParanoid" id="G8Y980"/>
<dbReference type="InterPro" id="IPR014721">
    <property type="entry name" value="Ribsml_uS5_D2-typ_fold_subgr"/>
</dbReference>
<evidence type="ECO:0000313" key="17">
    <source>
        <dbReference type="Proteomes" id="UP000005222"/>
    </source>
</evidence>
<evidence type="ECO:0000259" key="14">
    <source>
        <dbReference type="PROSITE" id="PS51787"/>
    </source>
</evidence>
<dbReference type="OrthoDB" id="2411602at2759"/>
<dbReference type="GO" id="GO:0006515">
    <property type="term" value="P:protein quality control for misfolded or incompletely synthesized proteins"/>
    <property type="evidence" value="ECO:0007669"/>
    <property type="project" value="UniProtKB-UniRule"/>
</dbReference>
<dbReference type="Pfam" id="PF05362">
    <property type="entry name" value="Lon_C"/>
    <property type="match status" value="1"/>
</dbReference>
<dbReference type="PROSITE" id="PS51787">
    <property type="entry name" value="LON_N"/>
    <property type="match status" value="1"/>
</dbReference>
<dbReference type="GO" id="GO:0004252">
    <property type="term" value="F:serine-type endopeptidase activity"/>
    <property type="evidence" value="ECO:0007669"/>
    <property type="project" value="UniProtKB-UniRule"/>
</dbReference>
<dbReference type="PANTHER" id="PTHR10046">
    <property type="entry name" value="ATP DEPENDENT LON PROTEASE FAMILY MEMBER"/>
    <property type="match status" value="1"/>
</dbReference>
<dbReference type="EMBL" id="FO082048">
    <property type="protein sequence ID" value="CCE85025.1"/>
    <property type="molecule type" value="Genomic_DNA"/>
</dbReference>
<dbReference type="InterPro" id="IPR003959">
    <property type="entry name" value="ATPase_AAA_core"/>
</dbReference>
<dbReference type="EMBL" id="FO082049">
    <property type="protein sequence ID" value="CCE83994.1"/>
    <property type="molecule type" value="Genomic_DNA"/>
</dbReference>
<comment type="function">
    <text evidence="9">ATP-dependent serine protease that mediates the selective degradation of misfolded and unassembled polypeptides in the peroxisomal matrix. Necessary for type 2 peroxisome targeting signal (PTS2)-containing protein processing and facilitates peroxisome matrix protein import.</text>
</comment>
<feature type="compositionally biased region" description="Polar residues" evidence="12">
    <location>
        <begin position="386"/>
        <end position="399"/>
    </location>
</feature>
<dbReference type="PROSITE" id="PS51786">
    <property type="entry name" value="LON_PROTEOLYTIC"/>
    <property type="match status" value="1"/>
</dbReference>
<keyword evidence="5 9" id="KW-0720">Serine protease</keyword>
<evidence type="ECO:0000256" key="5">
    <source>
        <dbReference type="ARBA" id="ARBA00022825"/>
    </source>
</evidence>
<feature type="domain" description="Lon proteolytic" evidence="13">
    <location>
        <begin position="870"/>
        <end position="1096"/>
    </location>
</feature>
<dbReference type="EC" id="3.4.21.-" evidence="9"/>
<feature type="active site" evidence="9 10">
    <location>
        <position position="972"/>
    </location>
</feature>
<evidence type="ECO:0000256" key="4">
    <source>
        <dbReference type="ARBA" id="ARBA00022801"/>
    </source>
</evidence>
<dbReference type="GO" id="GO:0016887">
    <property type="term" value="F:ATP hydrolysis activity"/>
    <property type="evidence" value="ECO:0007669"/>
    <property type="project" value="UniProtKB-UniRule"/>
</dbReference>
<feature type="domain" description="Lon N-terminal" evidence="14">
    <location>
        <begin position="19"/>
        <end position="334"/>
    </location>
</feature>
<dbReference type="Pfam" id="PF02190">
    <property type="entry name" value="LON_substr_bdg"/>
    <property type="match status" value="1"/>
</dbReference>
<name>G8Y980_PICSO</name>
<evidence type="ECO:0000256" key="7">
    <source>
        <dbReference type="ARBA" id="ARBA00023140"/>
    </source>
</evidence>
<feature type="binding site" evidence="9">
    <location>
        <begin position="618"/>
        <end position="625"/>
    </location>
    <ligand>
        <name>ATP</name>
        <dbReference type="ChEBI" id="CHEBI:30616"/>
    </ligand>
</feature>
<comment type="catalytic activity">
    <reaction evidence="8">
        <text>Hydrolysis of proteins in presence of ATP.</text>
        <dbReference type="EC" id="3.4.21.53"/>
    </reaction>
</comment>
<dbReference type="AlphaFoldDB" id="G8Y980"/>
<dbReference type="InterPro" id="IPR027417">
    <property type="entry name" value="P-loop_NTPase"/>
</dbReference>
<dbReference type="GO" id="GO:0016485">
    <property type="term" value="P:protein processing"/>
    <property type="evidence" value="ECO:0007669"/>
    <property type="project" value="UniProtKB-UniRule"/>
</dbReference>
<protein>
    <recommendedName>
        <fullName evidence="9">Lon protease homolog 2, peroxisomal</fullName>
        <ecNumber evidence="9">3.4.21.-</ecNumber>
    </recommendedName>
</protein>
<reference evidence="17" key="2">
    <citation type="journal article" date="2012" name="G3 (Bethesda)">
        <title>Pichia sorbitophila, an interspecies yeast hybrid reveals early steps of genome resolution following polyploidization.</title>
        <authorList>
            <person name="Leh Louis V."/>
            <person name="Despons L."/>
            <person name="Friedrich A."/>
            <person name="Martin T."/>
            <person name="Durrens P."/>
            <person name="Casaregola S."/>
            <person name="Neuveglise C."/>
            <person name="Fairhead C."/>
            <person name="Marck C."/>
            <person name="Cruz J.A."/>
            <person name="Straub M.L."/>
            <person name="Kugler V."/>
            <person name="Sacerdot C."/>
            <person name="Uzunov Z."/>
            <person name="Thierry A."/>
            <person name="Weiss S."/>
            <person name="Bleykasten C."/>
            <person name="De Montigny J."/>
            <person name="Jacques N."/>
            <person name="Jung P."/>
            <person name="Lemaire M."/>
            <person name="Mallet S."/>
            <person name="Morel G."/>
            <person name="Richard G.F."/>
            <person name="Sarkar A."/>
            <person name="Savel G."/>
            <person name="Schacherer J."/>
            <person name="Seret M.L."/>
            <person name="Talla E."/>
            <person name="Samson G."/>
            <person name="Jubin C."/>
            <person name="Poulain J."/>
            <person name="Vacherie B."/>
            <person name="Barbe V."/>
            <person name="Pelletier E."/>
            <person name="Sherman D.J."/>
            <person name="Westhof E."/>
            <person name="Weissenbach J."/>
            <person name="Baret P.V."/>
            <person name="Wincker P."/>
            <person name="Gaillardin C."/>
            <person name="Dujon B."/>
            <person name="Souciet J.L."/>
        </authorList>
    </citation>
    <scope>NUCLEOTIDE SEQUENCE [LARGE SCALE GENOMIC DNA]</scope>
    <source>
        <strain evidence="17">ATCC MYA-4447 / BCRC 22081 / CBS 7064 / NBRC 10061 / NRRL Y-12695</strain>
    </source>
</reference>
<keyword evidence="3 9" id="KW-0547">Nucleotide-binding</keyword>
<evidence type="ECO:0000256" key="12">
    <source>
        <dbReference type="SAM" id="MobiDB-lite"/>
    </source>
</evidence>
<evidence type="ECO:0000313" key="16">
    <source>
        <dbReference type="EMBL" id="CCE85025.1"/>
    </source>
</evidence>
<dbReference type="PROSITE" id="PS01046">
    <property type="entry name" value="LON_SER"/>
    <property type="match status" value="1"/>
</dbReference>
<dbReference type="InterPro" id="IPR008269">
    <property type="entry name" value="Lon_proteolytic"/>
</dbReference>
<keyword evidence="7 9" id="KW-0576">Peroxisome</keyword>
<dbReference type="HOGENOM" id="CLU_004109_4_0_1"/>
<dbReference type="Gene3D" id="1.10.8.60">
    <property type="match status" value="1"/>
</dbReference>
<evidence type="ECO:0000256" key="6">
    <source>
        <dbReference type="ARBA" id="ARBA00022840"/>
    </source>
</evidence>
<dbReference type="HAMAP" id="MF_03121">
    <property type="entry name" value="lonp2_euk"/>
    <property type="match status" value="1"/>
</dbReference>
<sequence length="1112" mass="125193">MYHFKNQQSDMGNNQKITLPLYTLDSNLILLPGIVYNVTFPRLKAAALLYRFKDQTSGIALIKNLLAEYEFDNKNAPKDSNTDELTRKISKEAETGIREYYSMEQKSKNQQFLGYETASGFDLLLLAIVPNLDKISVASGRNKNDYKDVVTIVRIMGIADDSNNVRITLQALNRGKIASETSKGYEGKIDVNWNFAIRDRDVLSKKLYARFSQLFQRVDEFLKDYRTSLNNSSDKNKEKEQSKDGDLLILNPLANALFLHLAGSKDYASAYSNLQKLYKTLASNFKIESKTILRFVDLSCAIVPFPAQQKLDILNISDPSERIKAFIGMIGGLSDVFDNLKENNLFVNNWFNNEATYLQKANVVANQLRSIRLLLDSLSNSKSNKPGATNKPSRSQNLIRSRGKAGNNDNYNDGDGNGNNEDDDLNVIHDFIKNRLPHISSISDDSKRLIVKDYKRIRNSPPGNSDFHVIRNYLETVADLPWDRYISKFSSSKDIDLAMAKKQLDDDHYGLEYVKRRLVQYLVVLKLLDMNADKNFEQDENTKARKSELSNKTKNINESQKKESSDDSSIIIAHEGDDNSSNARKINDTKEYMEKSAAKQKSVMVSKHNKSPLILLAGPPGTGKTSLAKSIASALGRSFQRVSLGGVKDESEIRGHRRTYVGAMPGVIVQALRKSRSMNPVILLDEIDKVVGGNMSYSKVNGDPAAALLEVLDPEQNDTFTDHYLGFPIDLSQVIFICTANEPSNLSKPLWDRLEMIEVSAYDHEEKVEIGTRYLLPRQIKRNGLPRLDLVKIDKPVMKKIILDYTREAGVRSFERRLATICRFKAVEYSESMDGSREYETNVKVTDLPKYLGVPYPSLSSEIYDSPLETSKFGVVNGLSYNSDGSGSVLVFESIGFPTENKNGPKLSMTGRLGEVLMESAKIGLTFVRSIVYKDLLNLIPMRIQENLVEKLRSFEINLHVPSGSIQKDGPSAGITMTLSFLSLLLEKPVPSDLAMTGEITLRGLVLPIGGVREKVLGAHLAGMKRVIIPRENRKDVIQEYCRATNDYSQMNALLEDNADSKFTNWAPEAFWKAKFGIELLYAKEFWDVIKHVWGDGLLVKVEQARMLDYHL</sequence>
<feature type="compositionally biased region" description="Basic and acidic residues" evidence="12">
    <location>
        <begin position="539"/>
        <end position="551"/>
    </location>
</feature>
<dbReference type="GO" id="GO:0005524">
    <property type="term" value="F:ATP binding"/>
    <property type="evidence" value="ECO:0007669"/>
    <property type="project" value="UniProtKB-UniRule"/>
</dbReference>
<dbReference type="SUPFAM" id="SSF52540">
    <property type="entry name" value="P-loop containing nucleoside triphosphate hydrolases"/>
    <property type="match status" value="1"/>
</dbReference>
<feature type="active site" evidence="9 10">
    <location>
        <position position="1015"/>
    </location>
</feature>
<organism evidence="15 17">
    <name type="scientific">Pichia sorbitophila (strain ATCC MYA-4447 / BCRC 22081 / CBS 7064 / NBRC 10061 / NRRL Y-12695)</name>
    <name type="common">Hybrid yeast</name>
    <dbReference type="NCBI Taxonomy" id="559304"/>
    <lineage>
        <taxon>Eukaryota</taxon>
        <taxon>Fungi</taxon>
        <taxon>Dikarya</taxon>
        <taxon>Ascomycota</taxon>
        <taxon>Saccharomycotina</taxon>
        <taxon>Pichiomycetes</taxon>
        <taxon>Debaryomycetaceae</taxon>
        <taxon>Millerozyma</taxon>
    </lineage>
</organism>
<feature type="region of interest" description="Disordered" evidence="12">
    <location>
        <begin position="539"/>
        <end position="586"/>
    </location>
</feature>
<evidence type="ECO:0000256" key="3">
    <source>
        <dbReference type="ARBA" id="ARBA00022741"/>
    </source>
</evidence>
<dbReference type="GO" id="GO:0016558">
    <property type="term" value="P:protein import into peroxisome matrix"/>
    <property type="evidence" value="ECO:0007669"/>
    <property type="project" value="UniProtKB-UniRule"/>
</dbReference>
<dbReference type="eggNOG" id="KOG2004">
    <property type="taxonomic scope" value="Eukaryota"/>
</dbReference>
<proteinExistence type="inferred from homology"/>
<evidence type="ECO:0000256" key="1">
    <source>
        <dbReference type="ARBA" id="ARBA00004253"/>
    </source>
</evidence>
<dbReference type="STRING" id="559304.G8Y980"/>
<dbReference type="GO" id="GO:0005782">
    <property type="term" value="C:peroxisomal matrix"/>
    <property type="evidence" value="ECO:0007669"/>
    <property type="project" value="UniProtKB-SubCell"/>
</dbReference>